<dbReference type="InterPro" id="IPR002885">
    <property type="entry name" value="PPR_rpt"/>
</dbReference>
<dbReference type="InterPro" id="IPR046848">
    <property type="entry name" value="E_motif"/>
</dbReference>
<feature type="repeat" description="PPR" evidence="3">
    <location>
        <begin position="426"/>
        <end position="460"/>
    </location>
</feature>
<dbReference type="GO" id="GO:0003723">
    <property type="term" value="F:RNA binding"/>
    <property type="evidence" value="ECO:0007669"/>
    <property type="project" value="InterPro"/>
</dbReference>
<feature type="repeat" description="PPR" evidence="3">
    <location>
        <begin position="395"/>
        <end position="425"/>
    </location>
</feature>
<dbReference type="Pfam" id="PF20431">
    <property type="entry name" value="E_motif"/>
    <property type="match status" value="1"/>
</dbReference>
<feature type="repeat" description="PPR" evidence="3">
    <location>
        <begin position="294"/>
        <end position="324"/>
    </location>
</feature>
<dbReference type="GO" id="GO:0009451">
    <property type="term" value="P:RNA modification"/>
    <property type="evidence" value="ECO:0007669"/>
    <property type="project" value="InterPro"/>
</dbReference>
<dbReference type="InterPro" id="IPR046960">
    <property type="entry name" value="PPR_At4g14850-like_plant"/>
</dbReference>
<protein>
    <recommendedName>
        <fullName evidence="6">Pentatricopeptide repeat-containing protein</fullName>
    </recommendedName>
</protein>
<organism evidence="4 5">
    <name type="scientific">Papaver atlanticum</name>
    <dbReference type="NCBI Taxonomy" id="357466"/>
    <lineage>
        <taxon>Eukaryota</taxon>
        <taxon>Viridiplantae</taxon>
        <taxon>Streptophyta</taxon>
        <taxon>Embryophyta</taxon>
        <taxon>Tracheophyta</taxon>
        <taxon>Spermatophyta</taxon>
        <taxon>Magnoliopsida</taxon>
        <taxon>Ranunculales</taxon>
        <taxon>Papaveraceae</taxon>
        <taxon>Papaveroideae</taxon>
        <taxon>Papaver</taxon>
    </lineage>
</organism>
<accession>A0AAD4SSZ6</accession>
<dbReference type="FunFam" id="1.25.40.10:FF:000280">
    <property type="entry name" value="Pentatricopeptide repeat-containing protein"/>
    <property type="match status" value="1"/>
</dbReference>
<evidence type="ECO:0000313" key="5">
    <source>
        <dbReference type="Proteomes" id="UP001202328"/>
    </source>
</evidence>
<name>A0AAD4SSZ6_9MAGN</name>
<reference evidence="4" key="1">
    <citation type="submission" date="2022-04" db="EMBL/GenBank/DDBJ databases">
        <title>A functionally conserved STORR gene fusion in Papaver species that diverged 16.8 million years ago.</title>
        <authorList>
            <person name="Catania T."/>
        </authorList>
    </citation>
    <scope>NUCLEOTIDE SEQUENCE</scope>
    <source>
        <strain evidence="4">S-188037</strain>
    </source>
</reference>
<dbReference type="PANTHER" id="PTHR24015:SF1993">
    <property type="entry name" value="PENTATRICOPEPTIDE REPEAT-CONTAINING PROTEIN"/>
    <property type="match status" value="1"/>
</dbReference>
<comment type="caution">
    <text evidence="4">The sequence shown here is derived from an EMBL/GenBank/DDBJ whole genome shotgun (WGS) entry which is preliminary data.</text>
</comment>
<evidence type="ECO:0000313" key="4">
    <source>
        <dbReference type="EMBL" id="KAI3919966.1"/>
    </source>
</evidence>
<dbReference type="EMBL" id="JAJJMB010008870">
    <property type="protein sequence ID" value="KAI3919966.1"/>
    <property type="molecule type" value="Genomic_DNA"/>
</dbReference>
<gene>
    <name evidence="4" type="ORF">MKW98_001222</name>
</gene>
<dbReference type="Proteomes" id="UP001202328">
    <property type="component" value="Unassembled WGS sequence"/>
</dbReference>
<dbReference type="AlphaFoldDB" id="A0AAD4SSZ6"/>
<dbReference type="NCBIfam" id="TIGR00756">
    <property type="entry name" value="PPR"/>
    <property type="match status" value="7"/>
</dbReference>
<evidence type="ECO:0000256" key="3">
    <source>
        <dbReference type="PROSITE-ProRule" id="PRU00708"/>
    </source>
</evidence>
<comment type="similarity">
    <text evidence="2">Belongs to the PPR family. PCMP-E subfamily.</text>
</comment>
<keyword evidence="1" id="KW-0677">Repeat</keyword>
<dbReference type="FunFam" id="1.25.40.10:FF:000968">
    <property type="entry name" value="Pentatricopeptide repeat-containing protein, mitochondrial"/>
    <property type="match status" value="1"/>
</dbReference>
<feature type="repeat" description="PPR" evidence="3">
    <location>
        <begin position="120"/>
        <end position="154"/>
    </location>
</feature>
<proteinExistence type="inferred from homology"/>
<evidence type="ECO:0008006" key="6">
    <source>
        <dbReference type="Google" id="ProtNLM"/>
    </source>
</evidence>
<dbReference type="Gene3D" id="1.25.40.10">
    <property type="entry name" value="Tetratricopeptide repeat domain"/>
    <property type="match status" value="4"/>
</dbReference>
<feature type="repeat" description="PPR" evidence="3">
    <location>
        <begin position="89"/>
        <end position="119"/>
    </location>
</feature>
<evidence type="ECO:0000256" key="1">
    <source>
        <dbReference type="ARBA" id="ARBA00022737"/>
    </source>
</evidence>
<feature type="repeat" description="PPR" evidence="3">
    <location>
        <begin position="325"/>
        <end position="359"/>
    </location>
</feature>
<dbReference type="FunFam" id="1.25.40.10:FF:000031">
    <property type="entry name" value="Pentatricopeptide repeat-containing protein mitochondrial"/>
    <property type="match status" value="1"/>
</dbReference>
<sequence length="677" mass="75591">MVTKSITGTNLNRFLNCSTVIQWNNAIRGSVNEGNPTKAFLLFRQMKQSGFEPNFLTFPFIAKACAKLSNFKLAEIIHTHVVKSPFCYDVFVQTAFVDMYCKCNQLNVAYKLFEEMPDRDLASWNAMIMGFAQMGLSDKVLILLVQMRLSGFQPDSITVIALTQSSCNSATGLNALKAVHCLGTRIGVGDDISVSNTWISAYAKFNDLCSSKMVFDEISVGLRTVISWNSLISGYAQFERFYEAVSLYRNMCREGRRPDSCTITSLISSSIHPEAVSEGKQIHSHGIKIGCDSSISLINTLISMYSKCGDMDSARYLFNTMVERTCVSWTVMINGYAEKGDLVEAFDLFSSMEEAGENPDLVTLISLLSACGQTGNLELGRWINRYVISNNFGQTVMVCNALIDMYAKCGSMKSARETFKSMSNRTFVSWTTMISGSALNGEFEEALNLFLQMLDSGVKPNHVTFLAVLQACTHAGFLEKGLEYFYLMEKAYKICPTLEHYSCIADLLGRKGKLREALEFIQKMPSKPDAGVWGALLGSCKIHNEIEIGEFVAQKLFELEPDAAVSYVAMANIFASKGKWDNVAKIRKMMKCNRVKKSPGKSFIQVNGATHSFTVEDRCHQEGILIYEVLDGLALQLKKDRLEQHMEFTLYQAQAGEVSFHDLEDNCDSGKEKWQVD</sequence>
<feature type="repeat" description="PPR" evidence="3">
    <location>
        <begin position="224"/>
        <end position="258"/>
    </location>
</feature>
<dbReference type="SUPFAM" id="SSF48452">
    <property type="entry name" value="TPR-like"/>
    <property type="match status" value="1"/>
</dbReference>
<dbReference type="FunFam" id="1.25.40.10:FF:000409">
    <property type="entry name" value="Pentatricopeptide repeat-containing protein, chloroplastic"/>
    <property type="match status" value="1"/>
</dbReference>
<dbReference type="Pfam" id="PF01535">
    <property type="entry name" value="PPR"/>
    <property type="match status" value="5"/>
</dbReference>
<dbReference type="Pfam" id="PF13041">
    <property type="entry name" value="PPR_2"/>
    <property type="match status" value="4"/>
</dbReference>
<dbReference type="PANTHER" id="PTHR24015">
    <property type="entry name" value="OS07G0578800 PROTEIN-RELATED"/>
    <property type="match status" value="1"/>
</dbReference>
<feature type="repeat" description="PPR" evidence="3">
    <location>
        <begin position="19"/>
        <end position="53"/>
    </location>
</feature>
<dbReference type="InterPro" id="IPR011990">
    <property type="entry name" value="TPR-like_helical_dom_sf"/>
</dbReference>
<evidence type="ECO:0000256" key="2">
    <source>
        <dbReference type="ARBA" id="ARBA00061659"/>
    </source>
</evidence>
<keyword evidence="5" id="KW-1185">Reference proteome</keyword>
<dbReference type="PROSITE" id="PS51375">
    <property type="entry name" value="PPR"/>
    <property type="match status" value="8"/>
</dbReference>